<feature type="compositionally biased region" description="Polar residues" evidence="1">
    <location>
        <begin position="962"/>
        <end position="997"/>
    </location>
</feature>
<evidence type="ECO:0000313" key="2">
    <source>
        <dbReference type="EMBL" id="PKY07449.1"/>
    </source>
</evidence>
<feature type="region of interest" description="Disordered" evidence="1">
    <location>
        <begin position="1"/>
        <end position="29"/>
    </location>
</feature>
<dbReference type="EMBL" id="MSFM01000002">
    <property type="protein sequence ID" value="PKY07449.1"/>
    <property type="molecule type" value="Genomic_DNA"/>
</dbReference>
<feature type="compositionally biased region" description="Low complexity" evidence="1">
    <location>
        <begin position="596"/>
        <end position="609"/>
    </location>
</feature>
<feature type="compositionally biased region" description="Polar residues" evidence="1">
    <location>
        <begin position="883"/>
        <end position="892"/>
    </location>
</feature>
<dbReference type="VEuPathDB" id="FungiDB:P168DRAFT_287927"/>
<feature type="compositionally biased region" description="Low complexity" evidence="1">
    <location>
        <begin position="18"/>
        <end position="29"/>
    </location>
</feature>
<evidence type="ECO:0000313" key="3">
    <source>
        <dbReference type="Proteomes" id="UP000234254"/>
    </source>
</evidence>
<keyword evidence="3" id="KW-1185">Reference proteome</keyword>
<organism evidence="2 3">
    <name type="scientific">Aspergillus campestris (strain IBT 28561)</name>
    <dbReference type="NCBI Taxonomy" id="1392248"/>
    <lineage>
        <taxon>Eukaryota</taxon>
        <taxon>Fungi</taxon>
        <taxon>Dikarya</taxon>
        <taxon>Ascomycota</taxon>
        <taxon>Pezizomycotina</taxon>
        <taxon>Eurotiomycetes</taxon>
        <taxon>Eurotiomycetidae</taxon>
        <taxon>Eurotiales</taxon>
        <taxon>Aspergillaceae</taxon>
        <taxon>Aspergillus</taxon>
        <taxon>Aspergillus subgen. Circumdati</taxon>
    </lineage>
</organism>
<feature type="compositionally biased region" description="Acidic residues" evidence="1">
    <location>
        <begin position="1034"/>
        <end position="1044"/>
    </location>
</feature>
<feature type="compositionally biased region" description="Low complexity" evidence="1">
    <location>
        <begin position="844"/>
        <end position="856"/>
    </location>
</feature>
<comment type="caution">
    <text evidence="2">The sequence shown here is derived from an EMBL/GenBank/DDBJ whole genome shotgun (WGS) entry which is preliminary data.</text>
</comment>
<dbReference type="AlphaFoldDB" id="A0A2I1DC47"/>
<reference evidence="2" key="1">
    <citation type="submission" date="2016-12" db="EMBL/GenBank/DDBJ databases">
        <title>The genomes of Aspergillus section Nigri reveals drivers in fungal speciation.</title>
        <authorList>
            <consortium name="DOE Joint Genome Institute"/>
            <person name="Vesth T.C."/>
            <person name="Nybo J."/>
            <person name="Theobald S."/>
            <person name="Brandl J."/>
            <person name="Frisvad J.C."/>
            <person name="Nielsen K.F."/>
            <person name="Lyhne E.K."/>
            <person name="Kogle M.E."/>
            <person name="Kuo A."/>
            <person name="Riley R."/>
            <person name="Clum A."/>
            <person name="Nolan M."/>
            <person name="Lipzen A."/>
            <person name="Salamov A."/>
            <person name="Henrissat B."/>
            <person name="Wiebenga A."/>
            <person name="De vries R.P."/>
            <person name="Grigoriev I.V."/>
            <person name="Mortensen U.H."/>
            <person name="Andersen M.R."/>
            <person name="Baker S.E."/>
        </authorList>
    </citation>
    <scope>NUCLEOTIDE SEQUENCE</scope>
    <source>
        <strain evidence="2">IBT 28561</strain>
    </source>
</reference>
<sequence length="1197" mass="128075">MQQSKGLEPFEIGRAISRSRSTSMSSDSTFARTTLLAPPPASPPPSFVTAAAASQIVTSDQEFNTADFVVDNEENPSGALVTSEALVALNGFLDHLLYNILAAGKSAQLAALRPAVAEVLKPRLAKEVVSAADDELSEYLGGPEDEHLEFRGGRALSADFDIVRAWKLTRLRCMVYTRLGDMEEDDEEEFIAQEGLGDDAGAPRRFGNHVGNITPAAAIFLTAILEYIAEQALVIAGETARSRLSAQLDEAHDDAAAESGAPRASIDRLVVADHDMEKLALNPTLGRLWRTWRKRVRTPTLSRAISKESIRRRTMQGPMPGLPKSSVAAGEEAAPDPAMIPLPLGDRDVQEIEGSRGSHDMDRGEVVQAMVAHKVRPHSLMVLTLPPRSPCSSGSSPITPMSQGGQPNRHVRARSLPSAAEDATEAAEQPAGRSSPTASEERRRLETMYEHDEEDAGGEEFAAPKSTVANLRDESTTEASAVPEAATTSSLSGASVEVVTSQAGSTDASSDALSDRIQPEVEAEVIEGHGQCEKPKLVSMQRPKRMSTYYPARQDETSSGRPERLMQTVIEIQPATQGAAVDRGASQTPDTDLYVTDSSAPPTAQSTTSEVSLGQFPRPLSLESSDRPRTRPKPAPLALESHHPSGRSSPSVASSRTERAAVQRVPVRQSPAPSTTGPAKLSRSTSVSSSREKRPLTAESSSSQRSNRLRGLSSLRARTSSDTSRFSETSKHSTNDAELDDLIRSDETIHYTLTPKSVREMELPDFTPRRQPQRSTTADLADFLKTTAPPGEAVPRPMTSKSSEGPKHTPIMPRVPSQSRPGAPGREAKAGPSSSTRDSANFKSAGPDAPASPSSGRTSFKMKSNKLRRFSDATELSRKLSSRPASATSNATARAPGPKLQARSAATSKGDETSDLIDFIREGPPTSGAHRIPRTVAPFRDTMDSDDLQSLEHGAADPGHSFATSTRANSMVAPSTASTGSRTGLVESSNRTTTQSGPPKRYSIMPVGQAISEDNPFPLRTQRRVRDPYAIDLSDEDEELEELLMEGAKPPPQEESLADFLRNAPPPVDSAPQPLLINTNTAPPKSSGGMSSASSMRSRILRSGPTAKPSRSSLRQQPPEPVPAPATYATKVGMERNAGLSTVSERKTETGGLADFLRNTGPPEPPANRASTYGGRSKDSSSSSLSRFLSRRKKVEA</sequence>
<dbReference type="InterPro" id="IPR009072">
    <property type="entry name" value="Histone-fold"/>
</dbReference>
<feature type="compositionally biased region" description="Polar residues" evidence="1">
    <location>
        <begin position="832"/>
        <end position="842"/>
    </location>
</feature>
<feature type="region of interest" description="Disordered" evidence="1">
    <location>
        <begin position="386"/>
        <end position="493"/>
    </location>
</feature>
<name>A0A2I1DC47_ASPC2</name>
<proteinExistence type="predicted"/>
<dbReference type="OrthoDB" id="5382203at2759"/>
<feature type="compositionally biased region" description="Basic and acidic residues" evidence="1">
    <location>
        <begin position="439"/>
        <end position="450"/>
    </location>
</feature>
<dbReference type="Proteomes" id="UP000234254">
    <property type="component" value="Unassembled WGS sequence"/>
</dbReference>
<feature type="compositionally biased region" description="Low complexity" evidence="1">
    <location>
        <begin position="646"/>
        <end position="655"/>
    </location>
</feature>
<accession>A0A2I1DC47</accession>
<protein>
    <submittedName>
        <fullName evidence="2">Uncharacterized protein</fullName>
    </submittedName>
</protein>
<feature type="region of interest" description="Disordered" evidence="1">
    <location>
        <begin position="574"/>
        <end position="1004"/>
    </location>
</feature>
<dbReference type="GeneID" id="36544202"/>
<dbReference type="GO" id="GO:0046982">
    <property type="term" value="F:protein heterodimerization activity"/>
    <property type="evidence" value="ECO:0007669"/>
    <property type="project" value="InterPro"/>
</dbReference>
<feature type="compositionally biased region" description="Low complexity" evidence="1">
    <location>
        <begin position="390"/>
        <end position="400"/>
    </location>
</feature>
<feature type="region of interest" description="Disordered" evidence="1">
    <location>
        <begin position="1034"/>
        <end position="1197"/>
    </location>
</feature>
<feature type="compositionally biased region" description="Basic and acidic residues" evidence="1">
    <location>
        <begin position="869"/>
        <end position="878"/>
    </location>
</feature>
<evidence type="ECO:0000256" key="1">
    <source>
        <dbReference type="SAM" id="MobiDB-lite"/>
    </source>
</evidence>
<dbReference type="RefSeq" id="XP_024696043.1">
    <property type="nucleotide sequence ID" value="XM_024836678.1"/>
</dbReference>
<dbReference type="Gene3D" id="1.10.20.10">
    <property type="entry name" value="Histone, subunit A"/>
    <property type="match status" value="1"/>
</dbReference>
<feature type="compositionally biased region" description="Basic and acidic residues" evidence="1">
    <location>
        <begin position="728"/>
        <end position="749"/>
    </location>
</feature>
<feature type="compositionally biased region" description="Low complexity" evidence="1">
    <location>
        <begin position="700"/>
        <end position="721"/>
    </location>
</feature>
<feature type="compositionally biased region" description="Low complexity" evidence="1">
    <location>
        <begin position="1086"/>
        <end position="1098"/>
    </location>
</feature>
<gene>
    <name evidence="2" type="ORF">P168DRAFT_287927</name>
</gene>